<evidence type="ECO:0000256" key="8">
    <source>
        <dbReference type="PROSITE-ProRule" id="PRU00339"/>
    </source>
</evidence>
<dbReference type="GO" id="GO:0043020">
    <property type="term" value="C:NADPH oxidase complex"/>
    <property type="evidence" value="ECO:0007669"/>
    <property type="project" value="InterPro"/>
</dbReference>
<proteinExistence type="inferred from homology"/>
<evidence type="ECO:0000256" key="4">
    <source>
        <dbReference type="ARBA" id="ARBA00022490"/>
    </source>
</evidence>
<evidence type="ECO:0000256" key="9">
    <source>
        <dbReference type="SAM" id="MobiDB-lite"/>
    </source>
</evidence>
<evidence type="ECO:0000256" key="3">
    <source>
        <dbReference type="ARBA" id="ARBA00022443"/>
    </source>
</evidence>
<accession>A0AAV7T674</accession>
<name>A0AAV7T674_PLEWA</name>
<dbReference type="PROSITE" id="PS50293">
    <property type="entry name" value="TPR_REGION"/>
    <property type="match status" value="1"/>
</dbReference>
<feature type="repeat" description="TPR" evidence="8">
    <location>
        <begin position="71"/>
        <end position="104"/>
    </location>
</feature>
<organism evidence="11 12">
    <name type="scientific">Pleurodeles waltl</name>
    <name type="common">Iberian ribbed newt</name>
    <dbReference type="NCBI Taxonomy" id="8319"/>
    <lineage>
        <taxon>Eukaryota</taxon>
        <taxon>Metazoa</taxon>
        <taxon>Chordata</taxon>
        <taxon>Craniata</taxon>
        <taxon>Vertebrata</taxon>
        <taxon>Euteleostomi</taxon>
        <taxon>Amphibia</taxon>
        <taxon>Batrachia</taxon>
        <taxon>Caudata</taxon>
        <taxon>Salamandroidea</taxon>
        <taxon>Salamandridae</taxon>
        <taxon>Pleurodelinae</taxon>
        <taxon>Pleurodeles</taxon>
    </lineage>
</organism>
<dbReference type="InterPro" id="IPR036028">
    <property type="entry name" value="SH3-like_dom_sf"/>
</dbReference>
<comment type="similarity">
    <text evidence="2">Belongs to the NCF2/NOXA1 family.</text>
</comment>
<dbReference type="Pfam" id="PF13181">
    <property type="entry name" value="TPR_8"/>
    <property type="match status" value="2"/>
</dbReference>
<sequence length="528" mass="60024">MSLAETIRLWAEGVSAADRKDWDKALDAFESVQDPHSKICFNIGCIHLILEDLNLAEEAYSRSIARDKHLAVAYFTRGTVFFRLGDYEQAMKDFAEAFTQLRGNLLIDYKILGLPYKLYGCEILHNLALVHAMLKDWRKAEETLTLAISLKTEPRHSKIEKALESILKQRVYTLLEMPLGRMFRPNEKQVAQLQKKDYLGKSEVVVVASVVDKDTYSGFAPLQPQAVEPPPRPKTPEILRAFEGKPHRVLYEFTPATPEELQVLPGNIVFLLKECDDNWATIMFNGKSGIVPCNYLEPLELQFHPQLQTPETQENKSQETPIPAAPNSAAPSIVIEKSSLSPETQIKGEMEGKKLECPDNYIIKVHYKFTVNLQVQEELSYDEILEAVSKKLEIPRERTRLCYKAADEENRVPLSKDNVQTAWRQASKRCLRLWCELLEVPSPAPRGVGKQKAVKVSQSTPEEKHADQVVALFRYEATQPEDLELQEGDVVLVLSKVNEEWWEGECQGKVGIFPSSFVEEYVIREPGL</sequence>
<dbReference type="Pfam" id="PF00018">
    <property type="entry name" value="SH3_1"/>
    <property type="match status" value="2"/>
</dbReference>
<dbReference type="Pfam" id="PF00564">
    <property type="entry name" value="PB1"/>
    <property type="match status" value="1"/>
</dbReference>
<dbReference type="SMART" id="SM00028">
    <property type="entry name" value="TPR"/>
    <property type="match status" value="3"/>
</dbReference>
<gene>
    <name evidence="11" type="ORF">NDU88_003957</name>
</gene>
<reference evidence="11" key="1">
    <citation type="journal article" date="2022" name="bioRxiv">
        <title>Sequencing and chromosome-scale assembly of the giantPleurodeles waltlgenome.</title>
        <authorList>
            <person name="Brown T."/>
            <person name="Elewa A."/>
            <person name="Iarovenko S."/>
            <person name="Subramanian E."/>
            <person name="Araus A.J."/>
            <person name="Petzold A."/>
            <person name="Susuki M."/>
            <person name="Suzuki K.-i.T."/>
            <person name="Hayashi T."/>
            <person name="Toyoda A."/>
            <person name="Oliveira C."/>
            <person name="Osipova E."/>
            <person name="Leigh N.D."/>
            <person name="Simon A."/>
            <person name="Yun M.H."/>
        </authorList>
    </citation>
    <scope>NUCLEOTIDE SEQUENCE</scope>
    <source>
        <strain evidence="11">20211129_DDA</strain>
        <tissue evidence="11">Liver</tissue>
    </source>
</reference>
<dbReference type="GO" id="GO:0045730">
    <property type="term" value="P:respiratory burst"/>
    <property type="evidence" value="ECO:0007669"/>
    <property type="project" value="InterPro"/>
</dbReference>
<dbReference type="InterPro" id="IPR034889">
    <property type="entry name" value="NCF2_SH3"/>
</dbReference>
<dbReference type="PRINTS" id="PR00499">
    <property type="entry name" value="P67PHOX"/>
</dbReference>
<evidence type="ECO:0000256" key="2">
    <source>
        <dbReference type="ARBA" id="ARBA00008051"/>
    </source>
</evidence>
<keyword evidence="4" id="KW-0963">Cytoplasm</keyword>
<evidence type="ECO:0000256" key="5">
    <source>
        <dbReference type="ARBA" id="ARBA00022737"/>
    </source>
</evidence>
<dbReference type="InterPro" id="IPR011990">
    <property type="entry name" value="TPR-like_helical_dom_sf"/>
</dbReference>
<evidence type="ECO:0000313" key="11">
    <source>
        <dbReference type="EMBL" id="KAJ1172105.1"/>
    </source>
</evidence>
<protein>
    <recommendedName>
        <fullName evidence="10">SH3 domain-containing protein</fullName>
    </recommendedName>
</protein>
<feature type="domain" description="SH3" evidence="10">
    <location>
        <begin position="464"/>
        <end position="523"/>
    </location>
</feature>
<dbReference type="InterPro" id="IPR051864">
    <property type="entry name" value="NCF2_NOXA1"/>
</dbReference>
<dbReference type="CDD" id="cd12046">
    <property type="entry name" value="SH3_p67phox_C"/>
    <property type="match status" value="1"/>
</dbReference>
<dbReference type="GO" id="GO:0005737">
    <property type="term" value="C:cytoplasm"/>
    <property type="evidence" value="ECO:0007669"/>
    <property type="project" value="UniProtKB-SubCell"/>
</dbReference>
<dbReference type="SUPFAM" id="SSF50044">
    <property type="entry name" value="SH3-domain"/>
    <property type="match status" value="2"/>
</dbReference>
<dbReference type="PRINTS" id="PR00452">
    <property type="entry name" value="SH3DOMAIN"/>
</dbReference>
<dbReference type="PANTHER" id="PTHR15175">
    <property type="entry name" value="NEUTROPHIL CYTOSOLIC FACTOR 2, NEUTROPHIL NADPH OXIDASE FACTOR 2"/>
    <property type="match status" value="1"/>
</dbReference>
<dbReference type="AlphaFoldDB" id="A0AAV7T674"/>
<dbReference type="FunFam" id="1.25.40.10:FF:000017">
    <property type="entry name" value="NADPH oxidase regulator NoxR"/>
    <property type="match status" value="1"/>
</dbReference>
<dbReference type="SMART" id="SM00326">
    <property type="entry name" value="SH3"/>
    <property type="match status" value="2"/>
</dbReference>
<keyword evidence="5" id="KW-0677">Repeat</keyword>
<dbReference type="InterPro" id="IPR001452">
    <property type="entry name" value="SH3_domain"/>
</dbReference>
<dbReference type="GO" id="GO:0042554">
    <property type="term" value="P:superoxide anion generation"/>
    <property type="evidence" value="ECO:0007669"/>
    <property type="project" value="TreeGrafter"/>
</dbReference>
<evidence type="ECO:0000313" key="12">
    <source>
        <dbReference type="Proteomes" id="UP001066276"/>
    </source>
</evidence>
<dbReference type="InterPro" id="IPR019734">
    <property type="entry name" value="TPR_rpt"/>
</dbReference>
<dbReference type="EMBL" id="JANPWB010000007">
    <property type="protein sequence ID" value="KAJ1172105.1"/>
    <property type="molecule type" value="Genomic_DNA"/>
</dbReference>
<dbReference type="Gene3D" id="1.25.40.10">
    <property type="entry name" value="Tetratricopeptide repeat domain"/>
    <property type="match status" value="1"/>
</dbReference>
<dbReference type="SMART" id="SM00666">
    <property type="entry name" value="PB1"/>
    <property type="match status" value="1"/>
</dbReference>
<dbReference type="GO" id="GO:0006909">
    <property type="term" value="P:phagocytosis"/>
    <property type="evidence" value="ECO:0007669"/>
    <property type="project" value="InterPro"/>
</dbReference>
<comment type="subcellular location">
    <subcellularLocation>
        <location evidence="1">Cytoplasm</location>
    </subcellularLocation>
</comment>
<dbReference type="PROSITE" id="PS50005">
    <property type="entry name" value="TPR"/>
    <property type="match status" value="1"/>
</dbReference>
<dbReference type="GO" id="GO:0016176">
    <property type="term" value="F:superoxide-generating NADPH oxidase activator activity"/>
    <property type="evidence" value="ECO:0007669"/>
    <property type="project" value="InterPro"/>
</dbReference>
<evidence type="ECO:0000259" key="10">
    <source>
        <dbReference type="PROSITE" id="PS50002"/>
    </source>
</evidence>
<keyword evidence="3 7" id="KW-0728">SH3 domain</keyword>
<feature type="domain" description="SH3" evidence="10">
    <location>
        <begin position="242"/>
        <end position="301"/>
    </location>
</feature>
<dbReference type="PROSITE" id="PS50002">
    <property type="entry name" value="SH3"/>
    <property type="match status" value="2"/>
</dbReference>
<keyword evidence="12" id="KW-1185">Reference proteome</keyword>
<dbReference type="SUPFAM" id="SSF54277">
    <property type="entry name" value="CAD &amp; PB1 domains"/>
    <property type="match status" value="1"/>
</dbReference>
<keyword evidence="6 8" id="KW-0802">TPR repeat</keyword>
<dbReference type="Gene3D" id="2.30.30.40">
    <property type="entry name" value="SH3 Domains"/>
    <property type="match status" value="2"/>
</dbReference>
<evidence type="ECO:0000256" key="7">
    <source>
        <dbReference type="PROSITE-ProRule" id="PRU00192"/>
    </source>
</evidence>
<dbReference type="InterPro" id="IPR000270">
    <property type="entry name" value="PB1_dom"/>
</dbReference>
<comment type="caution">
    <text evidence="11">The sequence shown here is derived from an EMBL/GenBank/DDBJ whole genome shotgun (WGS) entry which is preliminary data.</text>
</comment>
<dbReference type="Gene3D" id="3.10.20.90">
    <property type="entry name" value="Phosphatidylinositol 3-kinase Catalytic Subunit, Chain A, domain 1"/>
    <property type="match status" value="1"/>
</dbReference>
<evidence type="ECO:0000256" key="6">
    <source>
        <dbReference type="ARBA" id="ARBA00022803"/>
    </source>
</evidence>
<dbReference type="Proteomes" id="UP001066276">
    <property type="component" value="Chromosome 4_1"/>
</dbReference>
<dbReference type="SUPFAM" id="SSF48452">
    <property type="entry name" value="TPR-like"/>
    <property type="match status" value="1"/>
</dbReference>
<dbReference type="PANTHER" id="PTHR15175:SF3">
    <property type="entry name" value="NEUTROPHIL CYTOSOL FACTOR 2"/>
    <property type="match status" value="1"/>
</dbReference>
<feature type="region of interest" description="Disordered" evidence="9">
    <location>
        <begin position="309"/>
        <end position="328"/>
    </location>
</feature>
<evidence type="ECO:0000256" key="1">
    <source>
        <dbReference type="ARBA" id="ARBA00004496"/>
    </source>
</evidence>